<proteinExistence type="predicted"/>
<dbReference type="AlphaFoldDB" id="A0A7C1JW18"/>
<keyword evidence="4" id="KW-1133">Transmembrane helix</keyword>
<dbReference type="GO" id="GO:0044781">
    <property type="term" value="P:bacterial-type flagellum organization"/>
    <property type="evidence" value="ECO:0007669"/>
    <property type="project" value="InterPro"/>
</dbReference>
<keyword evidence="3" id="KW-0812">Transmembrane</keyword>
<dbReference type="EMBL" id="DSJL01000011">
    <property type="protein sequence ID" value="HEF66278.1"/>
    <property type="molecule type" value="Genomic_DNA"/>
</dbReference>
<dbReference type="Pfam" id="PF04347">
    <property type="entry name" value="FliO"/>
    <property type="match status" value="1"/>
</dbReference>
<evidence type="ECO:0000256" key="4">
    <source>
        <dbReference type="ARBA" id="ARBA00022989"/>
    </source>
</evidence>
<name>A0A7C1JW18_THERO</name>
<evidence type="ECO:0000256" key="1">
    <source>
        <dbReference type="ARBA" id="ARBA00004236"/>
    </source>
</evidence>
<dbReference type="InterPro" id="IPR022781">
    <property type="entry name" value="Flagellar_biosynth_FliO"/>
</dbReference>
<keyword evidence="2" id="KW-1003">Cell membrane</keyword>
<evidence type="ECO:0000313" key="6">
    <source>
        <dbReference type="EMBL" id="HEF66278.1"/>
    </source>
</evidence>
<organism evidence="6">
    <name type="scientific">Thermomicrobium roseum</name>
    <dbReference type="NCBI Taxonomy" id="500"/>
    <lineage>
        <taxon>Bacteria</taxon>
        <taxon>Pseudomonadati</taxon>
        <taxon>Thermomicrobiota</taxon>
        <taxon>Thermomicrobia</taxon>
        <taxon>Thermomicrobiales</taxon>
        <taxon>Thermomicrobiaceae</taxon>
        <taxon>Thermomicrobium</taxon>
    </lineage>
</organism>
<accession>A0A7C1JW18</accession>
<evidence type="ECO:0000256" key="5">
    <source>
        <dbReference type="ARBA" id="ARBA00023136"/>
    </source>
</evidence>
<evidence type="ECO:0000256" key="3">
    <source>
        <dbReference type="ARBA" id="ARBA00022692"/>
    </source>
</evidence>
<dbReference type="GO" id="GO:0016020">
    <property type="term" value="C:membrane"/>
    <property type="evidence" value="ECO:0007669"/>
    <property type="project" value="InterPro"/>
</dbReference>
<comment type="subcellular location">
    <subcellularLocation>
        <location evidence="1">Cell membrane</location>
    </subcellularLocation>
</comment>
<sequence>MIRVSDRFPQLPRRWLLPVGAFALAAIVGLLWASTRTSPAPLPTPTPQSGEFLARGYAELASQPSPAMAEGTSLWELLSAMLVPTLIVIVAAYLTIRVLRSLNRRVAATVSQTKVLELVDTLSLAGSGVVHIVRVGERYLLVGAGSAGLSLLGELRPEEVAQLESQRRGGPLIHAVVPSFGQILRTRMPRAWRVLETSDQLAHPATAATPGVPNNGAAEQDVSSGA</sequence>
<reference evidence="6" key="1">
    <citation type="journal article" date="2020" name="mSystems">
        <title>Genome- and Community-Level Interaction Insights into Carbon Utilization and Element Cycling Functions of Hydrothermarchaeota in Hydrothermal Sediment.</title>
        <authorList>
            <person name="Zhou Z."/>
            <person name="Liu Y."/>
            <person name="Xu W."/>
            <person name="Pan J."/>
            <person name="Luo Z.H."/>
            <person name="Li M."/>
        </authorList>
    </citation>
    <scope>NUCLEOTIDE SEQUENCE [LARGE SCALE GENOMIC DNA]</scope>
    <source>
        <strain evidence="6">SpSt-222</strain>
    </source>
</reference>
<gene>
    <name evidence="6" type="ORF">ENP47_11890</name>
</gene>
<keyword evidence="5" id="KW-0472">Membrane</keyword>
<evidence type="ECO:0008006" key="7">
    <source>
        <dbReference type="Google" id="ProtNLM"/>
    </source>
</evidence>
<comment type="caution">
    <text evidence="6">The sequence shown here is derived from an EMBL/GenBank/DDBJ whole genome shotgun (WGS) entry which is preliminary data.</text>
</comment>
<protein>
    <recommendedName>
        <fullName evidence="7">Flagellar biosynthesis protein FliO</fullName>
    </recommendedName>
</protein>
<evidence type="ECO:0000256" key="2">
    <source>
        <dbReference type="ARBA" id="ARBA00022475"/>
    </source>
</evidence>